<keyword evidence="1" id="KW-0472">Membrane</keyword>
<keyword evidence="3" id="KW-1185">Reference proteome</keyword>
<keyword evidence="1" id="KW-1133">Transmembrane helix</keyword>
<reference evidence="2 3" key="1">
    <citation type="submission" date="2016-10" db="EMBL/GenBank/DDBJ databases">
        <authorList>
            <person name="de Groot N.N."/>
        </authorList>
    </citation>
    <scope>NUCLEOTIDE SEQUENCE [LARGE SCALE GENOMIC DNA]</scope>
    <source>
        <strain evidence="3">L7-484,KACC 16230,DSM 25025</strain>
    </source>
</reference>
<evidence type="ECO:0000313" key="2">
    <source>
        <dbReference type="EMBL" id="SDO93675.1"/>
    </source>
</evidence>
<keyword evidence="1" id="KW-0812">Transmembrane</keyword>
<name>A0A1H0NMN0_9HYPH</name>
<dbReference type="EMBL" id="FNIT01000025">
    <property type="protein sequence ID" value="SDO93675.1"/>
    <property type="molecule type" value="Genomic_DNA"/>
</dbReference>
<dbReference type="AlphaFoldDB" id="A0A1H0NMN0"/>
<dbReference type="Proteomes" id="UP000198793">
    <property type="component" value="Unassembled WGS sequence"/>
</dbReference>
<protein>
    <submittedName>
        <fullName evidence="2">Osmoprotectant transport system permease protein</fullName>
    </submittedName>
</protein>
<sequence>RLSLVTGLGLGAIGSTVGSRTLGEVIVAGLLSGNAAFVLEGAVLIGLLALVVSGAMEGVGRWVGAGRR</sequence>
<organism evidence="2 3">
    <name type="scientific">Aureimonas jatrophae</name>
    <dbReference type="NCBI Taxonomy" id="1166073"/>
    <lineage>
        <taxon>Bacteria</taxon>
        <taxon>Pseudomonadati</taxon>
        <taxon>Pseudomonadota</taxon>
        <taxon>Alphaproteobacteria</taxon>
        <taxon>Hyphomicrobiales</taxon>
        <taxon>Aurantimonadaceae</taxon>
        <taxon>Aureimonas</taxon>
    </lineage>
</organism>
<feature type="transmembrane region" description="Helical" evidence="1">
    <location>
        <begin position="42"/>
        <end position="63"/>
    </location>
</feature>
<proteinExistence type="predicted"/>
<evidence type="ECO:0000313" key="3">
    <source>
        <dbReference type="Proteomes" id="UP000198793"/>
    </source>
</evidence>
<evidence type="ECO:0000256" key="1">
    <source>
        <dbReference type="SAM" id="Phobius"/>
    </source>
</evidence>
<gene>
    <name evidence="2" type="ORF">SAMN05192530_1257</name>
</gene>
<accession>A0A1H0NMN0</accession>
<feature type="non-terminal residue" evidence="2">
    <location>
        <position position="1"/>
    </location>
</feature>